<accession>A0A673TUG8</accession>
<name>A0A673TUG8_SURSU</name>
<proteinExistence type="predicted"/>
<sequence>MLFGRIPLRYAVLMQMRFDGRLGFPAASSIYRTPVWRRAEPRAVEELGEAVADFRVEHADFRVARADFRVEHANFRVERARLPQPARRAAGRDRLLGERLPREPRIAVETGGRRAKDQDWRCQAWYVRPCTPCGMVWEACLPACLSGGIPSLEPHGSSC</sequence>
<keyword evidence="5" id="KW-1185">Reference proteome</keyword>
<evidence type="ECO:0000256" key="2">
    <source>
        <dbReference type="ARBA" id="ARBA00022884"/>
    </source>
</evidence>
<dbReference type="Gene3D" id="3.90.79.10">
    <property type="entry name" value="Nucleoside Triphosphate Pyrophosphohydrolase"/>
    <property type="match status" value="1"/>
</dbReference>
<evidence type="ECO:0000256" key="1">
    <source>
        <dbReference type="ARBA" id="ARBA00004123"/>
    </source>
</evidence>
<evidence type="ECO:0000313" key="5">
    <source>
        <dbReference type="Proteomes" id="UP000472268"/>
    </source>
</evidence>
<dbReference type="InterPro" id="IPR054754">
    <property type="entry name" value="NudT16"/>
</dbReference>
<dbReference type="GO" id="GO:0005634">
    <property type="term" value="C:nucleus"/>
    <property type="evidence" value="ECO:0007669"/>
    <property type="project" value="UniProtKB-SubCell"/>
</dbReference>
<comment type="subcellular location">
    <subcellularLocation>
        <location evidence="1">Nucleus</location>
    </subcellularLocation>
</comment>
<dbReference type="Proteomes" id="UP000472268">
    <property type="component" value="Chromosome 2"/>
</dbReference>
<dbReference type="GO" id="GO:1990174">
    <property type="term" value="F:phosphodiesterase decapping endonuclease activity"/>
    <property type="evidence" value="ECO:0007669"/>
    <property type="project" value="TreeGrafter"/>
</dbReference>
<reference evidence="4" key="2">
    <citation type="submission" date="2025-08" db="UniProtKB">
        <authorList>
            <consortium name="Ensembl"/>
        </authorList>
    </citation>
    <scope>IDENTIFICATION</scope>
</reference>
<dbReference type="GO" id="GO:0030515">
    <property type="term" value="F:snoRNA binding"/>
    <property type="evidence" value="ECO:0007669"/>
    <property type="project" value="TreeGrafter"/>
</dbReference>
<keyword evidence="3" id="KW-0539">Nucleus</keyword>
<reference evidence="4" key="3">
    <citation type="submission" date="2025-09" db="UniProtKB">
        <authorList>
            <consortium name="Ensembl"/>
        </authorList>
    </citation>
    <scope>IDENTIFICATION</scope>
</reference>
<evidence type="ECO:0000256" key="3">
    <source>
        <dbReference type="ARBA" id="ARBA00023242"/>
    </source>
</evidence>
<dbReference type="AlphaFoldDB" id="A0A673TUG8"/>
<dbReference type="PANTHER" id="PTHR31699">
    <property type="entry name" value="NUDIX T16 FAMILY MEMBER"/>
    <property type="match status" value="1"/>
</dbReference>
<dbReference type="PANTHER" id="PTHR31699:SF5">
    <property type="entry name" value="U8 SNORNA-DECAPPING ENZYME"/>
    <property type="match status" value="1"/>
</dbReference>
<dbReference type="Pfam" id="PF22327">
    <property type="entry name" value="Nudt16-like"/>
    <property type="match status" value="1"/>
</dbReference>
<keyword evidence="2" id="KW-0694">RNA-binding</keyword>
<dbReference type="GO" id="GO:0006402">
    <property type="term" value="P:mRNA catabolic process"/>
    <property type="evidence" value="ECO:0007669"/>
    <property type="project" value="TreeGrafter"/>
</dbReference>
<dbReference type="GO" id="GO:0016077">
    <property type="term" value="P:sno(s)RNA catabolic process"/>
    <property type="evidence" value="ECO:0007669"/>
    <property type="project" value="TreeGrafter"/>
</dbReference>
<dbReference type="Ensembl" id="ENSSSUT00005017711.1">
    <property type="protein sequence ID" value="ENSSSUP00005015518.1"/>
    <property type="gene ID" value="ENSSSUG00005010037.1"/>
</dbReference>
<protein>
    <submittedName>
        <fullName evidence="4">Uncharacterized protein</fullName>
    </submittedName>
</protein>
<reference evidence="4 5" key="1">
    <citation type="submission" date="2019-05" db="EMBL/GenBank/DDBJ databases">
        <title>A Chromosome-scale Meerkat (S. suricatta) Genome Assembly.</title>
        <authorList>
            <person name="Dudchenko O."/>
            <person name="Lieberman Aiden E."/>
            <person name="Tung J."/>
            <person name="Barreiro L.B."/>
            <person name="Clutton-Brock T.H."/>
        </authorList>
    </citation>
    <scope>NUCLEOTIDE SEQUENCE [LARGE SCALE GENOMIC DNA]</scope>
</reference>
<organism evidence="4 5">
    <name type="scientific">Suricata suricatta</name>
    <name type="common">Meerkat</name>
    <dbReference type="NCBI Taxonomy" id="37032"/>
    <lineage>
        <taxon>Eukaryota</taxon>
        <taxon>Metazoa</taxon>
        <taxon>Chordata</taxon>
        <taxon>Craniata</taxon>
        <taxon>Vertebrata</taxon>
        <taxon>Euteleostomi</taxon>
        <taxon>Mammalia</taxon>
        <taxon>Eutheria</taxon>
        <taxon>Laurasiatheria</taxon>
        <taxon>Carnivora</taxon>
        <taxon>Feliformia</taxon>
        <taxon>Herpestidae</taxon>
        <taxon>Suricata</taxon>
    </lineage>
</organism>
<evidence type="ECO:0000313" key="4">
    <source>
        <dbReference type="Ensembl" id="ENSSSUP00005015518.1"/>
    </source>
</evidence>